<dbReference type="InterPro" id="IPR011335">
    <property type="entry name" value="Restrct_endonuc-II-like"/>
</dbReference>
<evidence type="ECO:0000256" key="1">
    <source>
        <dbReference type="ARBA" id="ARBA00022722"/>
    </source>
</evidence>
<comment type="similarity">
    <text evidence="6">Belongs to the Vsr family.</text>
</comment>
<dbReference type="SUPFAM" id="SSF52980">
    <property type="entry name" value="Restriction endonuclease-like"/>
    <property type="match status" value="1"/>
</dbReference>
<dbReference type="Gene3D" id="3.40.960.10">
    <property type="entry name" value="VSR Endonuclease"/>
    <property type="match status" value="1"/>
</dbReference>
<name>A0ABU2WKZ5_9GAMM</name>
<accession>A0ABU2WKZ5</accession>
<keyword evidence="4" id="KW-0378">Hydrolase</keyword>
<dbReference type="RefSeq" id="WP_311365971.1">
    <property type="nucleotide sequence ID" value="NZ_JAVRIC010000023.1"/>
</dbReference>
<proteinExistence type="inferred from homology"/>
<evidence type="ECO:0000313" key="8">
    <source>
        <dbReference type="Proteomes" id="UP001254608"/>
    </source>
</evidence>
<evidence type="ECO:0000256" key="3">
    <source>
        <dbReference type="ARBA" id="ARBA00022763"/>
    </source>
</evidence>
<evidence type="ECO:0000256" key="4">
    <source>
        <dbReference type="ARBA" id="ARBA00022801"/>
    </source>
</evidence>
<dbReference type="NCBIfam" id="TIGR00632">
    <property type="entry name" value="vsr"/>
    <property type="match status" value="1"/>
</dbReference>
<gene>
    <name evidence="7" type="ORF">RM530_14515</name>
</gene>
<dbReference type="EMBL" id="JAVRIC010000023">
    <property type="protein sequence ID" value="MDT0498561.1"/>
    <property type="molecule type" value="Genomic_DNA"/>
</dbReference>
<keyword evidence="8" id="KW-1185">Reference proteome</keyword>
<comment type="caution">
    <text evidence="7">The sequence shown here is derived from an EMBL/GenBank/DDBJ whole genome shotgun (WGS) entry which is preliminary data.</text>
</comment>
<dbReference type="CDD" id="cd00221">
    <property type="entry name" value="Vsr"/>
    <property type="match status" value="1"/>
</dbReference>
<evidence type="ECO:0000256" key="2">
    <source>
        <dbReference type="ARBA" id="ARBA00022759"/>
    </source>
</evidence>
<evidence type="ECO:0000256" key="5">
    <source>
        <dbReference type="ARBA" id="ARBA00023204"/>
    </source>
</evidence>
<dbReference type="InterPro" id="IPR004603">
    <property type="entry name" value="DNA_mismatch_endonuc_vsr"/>
</dbReference>
<keyword evidence="2 7" id="KW-0255">Endonuclease</keyword>
<dbReference type="Pfam" id="PF03852">
    <property type="entry name" value="Vsr"/>
    <property type="match status" value="1"/>
</dbReference>
<reference evidence="7 8" key="1">
    <citation type="submission" date="2023-09" db="EMBL/GenBank/DDBJ databases">
        <authorList>
            <person name="Rey-Velasco X."/>
        </authorList>
    </citation>
    <scope>NUCLEOTIDE SEQUENCE [LARGE SCALE GENOMIC DNA]</scope>
    <source>
        <strain evidence="7 8">W345</strain>
    </source>
</reference>
<keyword evidence="3" id="KW-0227">DNA damage</keyword>
<keyword evidence="1" id="KW-0540">Nuclease</keyword>
<sequence>MADVLTPEQRQLNMSRIKGKDTKPEMLIRRGLHARGLRYRLHNRSLPGRPDLVFPKYNTVVFIHGCFWHAHGCALSKLPATRPDFWRAKLAANAARDRKAVEALQTDGWRVLVIWECALRGPQRRAENAVLGRAATFIQVPGLPWLEIARRSPMQQCTTKHCI</sequence>
<dbReference type="GO" id="GO:0004519">
    <property type="term" value="F:endonuclease activity"/>
    <property type="evidence" value="ECO:0007669"/>
    <property type="project" value="UniProtKB-KW"/>
</dbReference>
<evidence type="ECO:0000313" key="7">
    <source>
        <dbReference type="EMBL" id="MDT0498561.1"/>
    </source>
</evidence>
<organism evidence="7 8">
    <name type="scientific">Banduia mediterranea</name>
    <dbReference type="NCBI Taxonomy" id="3075609"/>
    <lineage>
        <taxon>Bacteria</taxon>
        <taxon>Pseudomonadati</taxon>
        <taxon>Pseudomonadota</taxon>
        <taxon>Gammaproteobacteria</taxon>
        <taxon>Nevskiales</taxon>
        <taxon>Algiphilaceae</taxon>
        <taxon>Banduia</taxon>
    </lineage>
</organism>
<protein>
    <submittedName>
        <fullName evidence="7">Very short patch repair endonuclease</fullName>
    </submittedName>
</protein>
<evidence type="ECO:0000256" key="6">
    <source>
        <dbReference type="ARBA" id="ARBA00029466"/>
    </source>
</evidence>
<keyword evidence="5" id="KW-0234">DNA repair</keyword>
<dbReference type="Proteomes" id="UP001254608">
    <property type="component" value="Unassembled WGS sequence"/>
</dbReference>